<protein>
    <submittedName>
        <fullName evidence="2">Uncharacterized protein</fullName>
    </submittedName>
</protein>
<reference evidence="2 3" key="1">
    <citation type="submission" date="2024-01" db="EMBL/GenBank/DDBJ databases">
        <title>The genomes of 5 underutilized Papilionoideae crops provide insights into root nodulation and disease resistance.</title>
        <authorList>
            <person name="Yuan L."/>
        </authorList>
    </citation>
    <scope>NUCLEOTIDE SEQUENCE [LARGE SCALE GENOMIC DNA]</scope>
    <source>
        <strain evidence="2">LY-2023</strain>
        <tissue evidence="2">Leaf</tissue>
    </source>
</reference>
<gene>
    <name evidence="2" type="ORF">RJT34_10298</name>
</gene>
<sequence length="159" mass="17366">MDSSKKASSSSQPLSPCPGSPALGVVNRKLLPTTTEDPQVVVHPHLETTTLSSSFVGSPEKTEEDEHSPSIPISKPDATNSLTNNKADEPIITCDGSGTERVGVVHLNRFCQRDKATKFKLQFGQNEYGQSTVKININERTKSPDEEFDEKKIGDKKIE</sequence>
<feature type="region of interest" description="Disordered" evidence="1">
    <location>
        <begin position="1"/>
        <end position="86"/>
    </location>
</feature>
<dbReference type="Proteomes" id="UP001359559">
    <property type="component" value="Unassembled WGS sequence"/>
</dbReference>
<evidence type="ECO:0000256" key="1">
    <source>
        <dbReference type="SAM" id="MobiDB-lite"/>
    </source>
</evidence>
<name>A0AAN9K898_CLITE</name>
<keyword evidence="3" id="KW-1185">Reference proteome</keyword>
<dbReference type="AlphaFoldDB" id="A0AAN9K898"/>
<accession>A0AAN9K898</accession>
<comment type="caution">
    <text evidence="2">The sequence shown here is derived from an EMBL/GenBank/DDBJ whole genome shotgun (WGS) entry which is preliminary data.</text>
</comment>
<organism evidence="2 3">
    <name type="scientific">Clitoria ternatea</name>
    <name type="common">Butterfly pea</name>
    <dbReference type="NCBI Taxonomy" id="43366"/>
    <lineage>
        <taxon>Eukaryota</taxon>
        <taxon>Viridiplantae</taxon>
        <taxon>Streptophyta</taxon>
        <taxon>Embryophyta</taxon>
        <taxon>Tracheophyta</taxon>
        <taxon>Spermatophyta</taxon>
        <taxon>Magnoliopsida</taxon>
        <taxon>eudicotyledons</taxon>
        <taxon>Gunneridae</taxon>
        <taxon>Pentapetalae</taxon>
        <taxon>rosids</taxon>
        <taxon>fabids</taxon>
        <taxon>Fabales</taxon>
        <taxon>Fabaceae</taxon>
        <taxon>Papilionoideae</taxon>
        <taxon>50 kb inversion clade</taxon>
        <taxon>NPAAA clade</taxon>
        <taxon>indigoferoid/millettioid clade</taxon>
        <taxon>Phaseoleae</taxon>
        <taxon>Clitoria</taxon>
    </lineage>
</organism>
<feature type="compositionally biased region" description="Polar residues" evidence="1">
    <location>
        <begin position="47"/>
        <end position="56"/>
    </location>
</feature>
<proteinExistence type="predicted"/>
<evidence type="ECO:0000313" key="3">
    <source>
        <dbReference type="Proteomes" id="UP001359559"/>
    </source>
</evidence>
<evidence type="ECO:0000313" key="2">
    <source>
        <dbReference type="EMBL" id="KAK7311866.1"/>
    </source>
</evidence>
<dbReference type="EMBL" id="JAYKXN010000002">
    <property type="protein sequence ID" value="KAK7311866.1"/>
    <property type="molecule type" value="Genomic_DNA"/>
</dbReference>
<feature type="region of interest" description="Disordered" evidence="1">
    <location>
        <begin position="137"/>
        <end position="159"/>
    </location>
</feature>